<evidence type="ECO:0000313" key="1">
    <source>
        <dbReference type="EMBL" id="KAI3811653.1"/>
    </source>
</evidence>
<organism evidence="1 2">
    <name type="scientific">Smallanthus sonchifolius</name>
    <dbReference type="NCBI Taxonomy" id="185202"/>
    <lineage>
        <taxon>Eukaryota</taxon>
        <taxon>Viridiplantae</taxon>
        <taxon>Streptophyta</taxon>
        <taxon>Embryophyta</taxon>
        <taxon>Tracheophyta</taxon>
        <taxon>Spermatophyta</taxon>
        <taxon>Magnoliopsida</taxon>
        <taxon>eudicotyledons</taxon>
        <taxon>Gunneridae</taxon>
        <taxon>Pentapetalae</taxon>
        <taxon>asterids</taxon>
        <taxon>campanulids</taxon>
        <taxon>Asterales</taxon>
        <taxon>Asteraceae</taxon>
        <taxon>Asteroideae</taxon>
        <taxon>Heliantheae alliance</taxon>
        <taxon>Millerieae</taxon>
        <taxon>Smallanthus</taxon>
    </lineage>
</organism>
<dbReference type="Proteomes" id="UP001056120">
    <property type="component" value="Linkage Group LG07"/>
</dbReference>
<accession>A0ACB9IVV8</accession>
<sequence length="170" mass="18974">MITSTRAILKLTSVRFQATNSSNGAAPPDSHNLTPPPPPPPPPRTSLLSVPKPSWIVRVCVSNMIRRDMKVMLHLLLQKERGVPQLIKNQNEGVVPSVPSVVEGGPNREVGLTTRDKKVFNKERKTEDNQLYFQAIVAPFFMNIYIVGLNHLFDIEIDKVNKLYLPLVSG</sequence>
<evidence type="ECO:0000313" key="2">
    <source>
        <dbReference type="Proteomes" id="UP001056120"/>
    </source>
</evidence>
<reference evidence="1 2" key="2">
    <citation type="journal article" date="2022" name="Mol. Ecol. Resour.">
        <title>The genomes of chicory, endive, great burdock and yacon provide insights into Asteraceae paleo-polyploidization history and plant inulin production.</title>
        <authorList>
            <person name="Fan W."/>
            <person name="Wang S."/>
            <person name="Wang H."/>
            <person name="Wang A."/>
            <person name="Jiang F."/>
            <person name="Liu H."/>
            <person name="Zhao H."/>
            <person name="Xu D."/>
            <person name="Zhang Y."/>
        </authorList>
    </citation>
    <scope>NUCLEOTIDE SEQUENCE [LARGE SCALE GENOMIC DNA]</scope>
    <source>
        <strain evidence="2">cv. Yunnan</strain>
        <tissue evidence="1">Leaves</tissue>
    </source>
</reference>
<dbReference type="EMBL" id="CM042024">
    <property type="protein sequence ID" value="KAI3811653.1"/>
    <property type="molecule type" value="Genomic_DNA"/>
</dbReference>
<comment type="caution">
    <text evidence="1">The sequence shown here is derived from an EMBL/GenBank/DDBJ whole genome shotgun (WGS) entry which is preliminary data.</text>
</comment>
<protein>
    <submittedName>
        <fullName evidence="1">Uncharacterized protein</fullName>
    </submittedName>
</protein>
<proteinExistence type="predicted"/>
<gene>
    <name evidence="1" type="ORF">L1987_21380</name>
</gene>
<name>A0ACB9IVV8_9ASTR</name>
<keyword evidence="2" id="KW-1185">Reference proteome</keyword>
<reference evidence="2" key="1">
    <citation type="journal article" date="2022" name="Mol. Ecol. Resour.">
        <title>The genomes of chicory, endive, great burdock and yacon provide insights into Asteraceae palaeo-polyploidization history and plant inulin production.</title>
        <authorList>
            <person name="Fan W."/>
            <person name="Wang S."/>
            <person name="Wang H."/>
            <person name="Wang A."/>
            <person name="Jiang F."/>
            <person name="Liu H."/>
            <person name="Zhao H."/>
            <person name="Xu D."/>
            <person name="Zhang Y."/>
        </authorList>
    </citation>
    <scope>NUCLEOTIDE SEQUENCE [LARGE SCALE GENOMIC DNA]</scope>
    <source>
        <strain evidence="2">cv. Yunnan</strain>
    </source>
</reference>